<protein>
    <submittedName>
        <fullName evidence="5">Inositol polyphosphate-4-phosphatase type I A</fullName>
    </submittedName>
</protein>
<dbReference type="InterPro" id="IPR011993">
    <property type="entry name" value="PH-like_dom_sf"/>
</dbReference>
<dbReference type="Pfam" id="PF00169">
    <property type="entry name" value="PH"/>
    <property type="match status" value="1"/>
</dbReference>
<dbReference type="EMBL" id="CASHTH010002589">
    <property type="protein sequence ID" value="CAI8032219.1"/>
    <property type="molecule type" value="Genomic_DNA"/>
</dbReference>
<name>A0AA35SMD3_GEOBA</name>
<accession>A0AA35SMD3</accession>
<dbReference type="SUPFAM" id="SSF49562">
    <property type="entry name" value="C2 domain (Calcium/lipid-binding domain, CaLB)"/>
    <property type="match status" value="1"/>
</dbReference>
<gene>
    <name evidence="5" type="ORF">GBAR_LOCUS18237</name>
</gene>
<evidence type="ECO:0000313" key="5">
    <source>
        <dbReference type="EMBL" id="CAI8032219.1"/>
    </source>
</evidence>
<organism evidence="5 6">
    <name type="scientific">Geodia barretti</name>
    <name type="common">Barrett's horny sponge</name>
    <dbReference type="NCBI Taxonomy" id="519541"/>
    <lineage>
        <taxon>Eukaryota</taxon>
        <taxon>Metazoa</taxon>
        <taxon>Porifera</taxon>
        <taxon>Demospongiae</taxon>
        <taxon>Heteroscleromorpha</taxon>
        <taxon>Tetractinellida</taxon>
        <taxon>Astrophorina</taxon>
        <taxon>Geodiidae</taxon>
        <taxon>Geodia</taxon>
    </lineage>
</organism>
<feature type="region of interest" description="Disordered" evidence="3">
    <location>
        <begin position="304"/>
        <end position="338"/>
    </location>
</feature>
<comment type="caution">
    <text evidence="5">The sequence shown here is derived from an EMBL/GenBank/DDBJ whole genome shotgun (WGS) entry which is preliminary data.</text>
</comment>
<keyword evidence="6" id="KW-1185">Reference proteome</keyword>
<dbReference type="PANTHER" id="PTHR12187:SF11">
    <property type="entry name" value="PHOSPHATIDYLINOSITOL-3,4-BISPHOSPHATE 4-PHOSPHATASE"/>
    <property type="match status" value="1"/>
</dbReference>
<sequence>MRFNTKELAYYASTRFGKADKEGALWMKEYEGLIKKKETYTQRWFLLTGNLLFYCREEHPDSMVVGLIIVEKCRVEVESTEGNRNGFRLMFDEDGVGYSFVANSAREQDEWRTAIATTSYEYLRMAFSELRGQLMHLTGKDPLVEDHPLGTLPITTVPALPTTAPAFEGKAVFELSLACSSLVGSLHDSVPNSLIVTSCMRPPQAYWIRYAQTEVVEHNCDPQFYTTVVFYAGSVSLHTRIKFEVFDKHESKMCPIGQATCTVLDIIKAPDTCCRLEVKFDDVTCGYLHIRAWKSEVNGGESGLELSAGSQVTKSPTPDLLSEEDVADGGGGASEPGSEFMSPAKFSFSAPMDNIVVRSYLFPVINSSDEKLKVTEVMGEGRYSFSIPMQLLELFIEEETRALQQYASLEGLRQEWEIGRQEVALVHSEMISQYKENCSGLQAQLEAGVTFKKSTAKGMPELDFVPVNLHIQQMKVGRGEEEKERVVYTCVTAGCPTAYSHKFKQGGLAKLRSTTPLANIGSTNPSTVTKTQRGQALLGQIEVVLGDLQKEVDSIRSAARGRVLTSVHTSTRALAENVHKLKSLCNINLIHDSLRDLAGAVEPEFKLSETNVVALCRRVEEHVVSVEAVVSSLTPSNIERWCELLEKPLVDFLSALTTTTTIFRKAVIFLFLRESYSLLQERVPLGLKSYLHRHDIVFSQAVTVTITSFVFKLLQSFAVPSFLTQLHKVGFLLHWESLLSTHGDEQGMLEDFIVAIADINQLTFKVHVTTNAPDVGIISLLSWAGGLFWKPRSLSLSIKLHHFHMHTCTVVT</sequence>
<evidence type="ECO:0000256" key="2">
    <source>
        <dbReference type="ARBA" id="ARBA00023098"/>
    </source>
</evidence>
<evidence type="ECO:0000259" key="4">
    <source>
        <dbReference type="PROSITE" id="PS50003"/>
    </source>
</evidence>
<dbReference type="InterPro" id="IPR035892">
    <property type="entry name" value="C2_domain_sf"/>
</dbReference>
<dbReference type="GO" id="GO:0016316">
    <property type="term" value="F:phosphatidylinositol-3,4-bisphosphate 4-phosphatase activity"/>
    <property type="evidence" value="ECO:0007669"/>
    <property type="project" value="InterPro"/>
</dbReference>
<keyword evidence="2" id="KW-0443">Lipid metabolism</keyword>
<dbReference type="Gene3D" id="2.60.40.150">
    <property type="entry name" value="C2 domain"/>
    <property type="match status" value="1"/>
</dbReference>
<keyword evidence="1" id="KW-0378">Hydrolase</keyword>
<evidence type="ECO:0000256" key="3">
    <source>
        <dbReference type="SAM" id="MobiDB-lite"/>
    </source>
</evidence>
<evidence type="ECO:0000313" key="6">
    <source>
        <dbReference type="Proteomes" id="UP001174909"/>
    </source>
</evidence>
<dbReference type="PANTHER" id="PTHR12187">
    <property type="entry name" value="AGAP000124-PA"/>
    <property type="match status" value="1"/>
</dbReference>
<proteinExistence type="predicted"/>
<dbReference type="Proteomes" id="UP001174909">
    <property type="component" value="Unassembled WGS sequence"/>
</dbReference>
<reference evidence="5" key="1">
    <citation type="submission" date="2023-03" db="EMBL/GenBank/DDBJ databases">
        <authorList>
            <person name="Steffen K."/>
            <person name="Cardenas P."/>
        </authorList>
    </citation>
    <scope>NUCLEOTIDE SEQUENCE</scope>
</reference>
<dbReference type="InterPro" id="IPR001849">
    <property type="entry name" value="PH_domain"/>
</dbReference>
<dbReference type="SUPFAM" id="SSF50729">
    <property type="entry name" value="PH domain-like"/>
    <property type="match status" value="1"/>
</dbReference>
<feature type="domain" description="PH" evidence="4">
    <location>
        <begin position="18"/>
        <end position="120"/>
    </location>
</feature>
<dbReference type="InterPro" id="IPR039034">
    <property type="entry name" value="INPP4"/>
</dbReference>
<dbReference type="GO" id="GO:0005737">
    <property type="term" value="C:cytoplasm"/>
    <property type="evidence" value="ECO:0007669"/>
    <property type="project" value="TreeGrafter"/>
</dbReference>
<dbReference type="SMART" id="SM00233">
    <property type="entry name" value="PH"/>
    <property type="match status" value="1"/>
</dbReference>
<evidence type="ECO:0000256" key="1">
    <source>
        <dbReference type="ARBA" id="ARBA00022801"/>
    </source>
</evidence>
<dbReference type="AlphaFoldDB" id="A0AA35SMD3"/>
<dbReference type="PROSITE" id="PS50003">
    <property type="entry name" value="PH_DOMAIN"/>
    <property type="match status" value="1"/>
</dbReference>
<dbReference type="Gene3D" id="2.30.29.30">
    <property type="entry name" value="Pleckstrin-homology domain (PH domain)/Phosphotyrosine-binding domain (PTB)"/>
    <property type="match status" value="1"/>
</dbReference>